<dbReference type="Proteomes" id="UP000582981">
    <property type="component" value="Unassembled WGS sequence"/>
</dbReference>
<name>A0A7Y8BM81_9PSED</name>
<gene>
    <name evidence="2" type="ORF">HX829_20360</name>
</gene>
<feature type="domain" description="Polysaccharide pyruvyl transferase" evidence="1">
    <location>
        <begin position="20"/>
        <end position="301"/>
    </location>
</feature>
<evidence type="ECO:0000259" key="1">
    <source>
        <dbReference type="Pfam" id="PF04230"/>
    </source>
</evidence>
<accession>A0A7Y8BM81</accession>
<dbReference type="SUPFAM" id="SSF53756">
    <property type="entry name" value="UDP-Glycosyltransferase/glycogen phosphorylase"/>
    <property type="match status" value="1"/>
</dbReference>
<evidence type="ECO:0000313" key="2">
    <source>
        <dbReference type="EMBL" id="NWB48840.1"/>
    </source>
</evidence>
<proteinExistence type="predicted"/>
<sequence>MQMTGRTWHIGIFGTFDVENYGDLLFPILAEAELSKRLGAVQLHRFSYNAKSPAEWPYAVTSVSDLPELAEQLDGVLIGGGFIIRFDKVVAHGYFPPTADIHHPTGYWLSPALIAQQHGVPVIWNAPGMHCNDIPEWSTPLLKLALEHSQCVRVRDEPTRESLGALSPNTDIQVLPDTAFNLPNLIDEQYPSAAFAKLRQTFGLDVPYIVIQSIHVVEPFLQLFEQHPEALAGYRLLVMPIGPVLGDHHMVVTARIPDAITLPFWPEPLLLAEILGNAQAVIGHSYHLSISALVFGVPVFSTADLSTGKYTALAEMGQMHALPKAEELTVQWFTSRIGKKPPSASLSAAKVELGAYWDQVAKIIVQGKTSAHRTLNRFWQHLPTLLENGVNRPLAQAQPSPPTLDYLNIELNARQQQIFQLNEQLTTLRNSNSFKLTAPLRSLGRGFRKLRGR</sequence>
<comment type="caution">
    <text evidence="2">The sequence shown here is derived from an EMBL/GenBank/DDBJ whole genome shotgun (WGS) entry which is preliminary data.</text>
</comment>
<dbReference type="InterPro" id="IPR007345">
    <property type="entry name" value="Polysacch_pyruvyl_Trfase"/>
</dbReference>
<dbReference type="GO" id="GO:0016740">
    <property type="term" value="F:transferase activity"/>
    <property type="evidence" value="ECO:0007669"/>
    <property type="project" value="UniProtKB-KW"/>
</dbReference>
<reference evidence="2 3" key="1">
    <citation type="submission" date="2020-04" db="EMBL/GenBank/DDBJ databases">
        <title>Molecular characterization of pseudomonads from Agaricus bisporus reveal novel blotch 2 pathogens in Western Europe.</title>
        <authorList>
            <person name="Taparia T."/>
            <person name="Krijger M."/>
            <person name="Haynes E."/>
            <person name="Elpinstone J.G."/>
            <person name="Noble R."/>
            <person name="Van Der Wolf J."/>
        </authorList>
    </citation>
    <scope>NUCLEOTIDE SEQUENCE [LARGE SCALE GENOMIC DNA]</scope>
    <source>
        <strain evidence="2 3">F1001</strain>
    </source>
</reference>
<dbReference type="AlphaFoldDB" id="A0A7Y8BM81"/>
<dbReference type="RefSeq" id="WP_177144879.1">
    <property type="nucleotide sequence ID" value="NZ_JACAPU010000022.1"/>
</dbReference>
<organism evidence="2 3">
    <name type="scientific">Pseudomonas gingeri</name>
    <dbReference type="NCBI Taxonomy" id="117681"/>
    <lineage>
        <taxon>Bacteria</taxon>
        <taxon>Pseudomonadati</taxon>
        <taxon>Pseudomonadota</taxon>
        <taxon>Gammaproteobacteria</taxon>
        <taxon>Pseudomonadales</taxon>
        <taxon>Pseudomonadaceae</taxon>
        <taxon>Pseudomonas</taxon>
    </lineage>
</organism>
<dbReference type="Pfam" id="PF04230">
    <property type="entry name" value="PS_pyruv_trans"/>
    <property type="match status" value="1"/>
</dbReference>
<keyword evidence="2" id="KW-0808">Transferase</keyword>
<dbReference type="EMBL" id="JACAPU010000022">
    <property type="protein sequence ID" value="NWB48840.1"/>
    <property type="molecule type" value="Genomic_DNA"/>
</dbReference>
<protein>
    <submittedName>
        <fullName evidence="2">Polysaccharide pyruvyl transferase family protein</fullName>
    </submittedName>
</protein>
<evidence type="ECO:0000313" key="3">
    <source>
        <dbReference type="Proteomes" id="UP000582981"/>
    </source>
</evidence>